<dbReference type="Pfam" id="PF00015">
    <property type="entry name" value="MCPsignal"/>
    <property type="match status" value="1"/>
</dbReference>
<dbReference type="FunCoup" id="D9QHV3">
    <property type="interactions" value="195"/>
</dbReference>
<evidence type="ECO:0000256" key="1">
    <source>
        <dbReference type="ARBA" id="ARBA00004370"/>
    </source>
</evidence>
<feature type="chain" id="PRO_5003126785" evidence="7">
    <location>
        <begin position="21"/>
        <end position="754"/>
    </location>
</feature>
<dbReference type="InterPro" id="IPR051310">
    <property type="entry name" value="MCP_chemotaxis"/>
</dbReference>
<dbReference type="GO" id="GO:0007165">
    <property type="term" value="P:signal transduction"/>
    <property type="evidence" value="ECO:0007669"/>
    <property type="project" value="UniProtKB-KW"/>
</dbReference>
<feature type="domain" description="HAMP" evidence="10">
    <location>
        <begin position="207"/>
        <end position="260"/>
    </location>
</feature>
<keyword evidence="6" id="KW-0812">Transmembrane</keyword>
<gene>
    <name evidence="11" type="ordered locus">Bresu_1900</name>
</gene>
<dbReference type="HOGENOM" id="CLU_000445_107_20_5"/>
<dbReference type="Gene3D" id="6.10.340.10">
    <property type="match status" value="1"/>
</dbReference>
<evidence type="ECO:0000256" key="5">
    <source>
        <dbReference type="SAM" id="MobiDB-lite"/>
    </source>
</evidence>
<dbReference type="GO" id="GO:0006935">
    <property type="term" value="P:chemotaxis"/>
    <property type="evidence" value="ECO:0007669"/>
    <property type="project" value="UniProtKB-KW"/>
</dbReference>
<accession>D9QHV3</accession>
<dbReference type="GO" id="GO:0016020">
    <property type="term" value="C:membrane"/>
    <property type="evidence" value="ECO:0007669"/>
    <property type="project" value="UniProtKB-SubCell"/>
</dbReference>
<dbReference type="STRING" id="633149.Bresu_1900"/>
<feature type="signal peptide" evidence="7">
    <location>
        <begin position="1"/>
        <end position="20"/>
    </location>
</feature>
<evidence type="ECO:0000256" key="6">
    <source>
        <dbReference type="SAM" id="Phobius"/>
    </source>
</evidence>
<dbReference type="PANTHER" id="PTHR43531">
    <property type="entry name" value="PROTEIN ICFG"/>
    <property type="match status" value="1"/>
</dbReference>
<dbReference type="InterPro" id="IPR003660">
    <property type="entry name" value="HAMP_dom"/>
</dbReference>
<organism evidence="11 12">
    <name type="scientific">Brevundimonas subvibrioides (strain ATCC 15264 / DSM 4735 / LMG 14903 / NBRC 16000 / CB 81)</name>
    <name type="common">Caulobacter subvibrioides</name>
    <dbReference type="NCBI Taxonomy" id="633149"/>
    <lineage>
        <taxon>Bacteria</taxon>
        <taxon>Pseudomonadati</taxon>
        <taxon>Pseudomonadota</taxon>
        <taxon>Alphaproteobacteria</taxon>
        <taxon>Caulobacterales</taxon>
        <taxon>Caulobacteraceae</taxon>
        <taxon>Brevundimonas</taxon>
    </lineage>
</organism>
<dbReference type="SMART" id="SM00283">
    <property type="entry name" value="MA"/>
    <property type="match status" value="1"/>
</dbReference>
<feature type="transmembrane region" description="Helical" evidence="6">
    <location>
        <begin position="185"/>
        <end position="206"/>
    </location>
</feature>
<dbReference type="AlphaFoldDB" id="D9QHV3"/>
<dbReference type="InterPro" id="IPR000014">
    <property type="entry name" value="PAS"/>
</dbReference>
<dbReference type="Pfam" id="PF08448">
    <property type="entry name" value="PAS_4"/>
    <property type="match status" value="1"/>
</dbReference>
<evidence type="ECO:0000256" key="2">
    <source>
        <dbReference type="ARBA" id="ARBA00022500"/>
    </source>
</evidence>
<evidence type="ECO:0000259" key="9">
    <source>
        <dbReference type="PROSITE" id="PS50112"/>
    </source>
</evidence>
<feature type="region of interest" description="Disordered" evidence="5">
    <location>
        <begin position="710"/>
        <end position="739"/>
    </location>
</feature>
<dbReference type="PROSITE" id="PS50112">
    <property type="entry name" value="PAS"/>
    <property type="match status" value="1"/>
</dbReference>
<keyword evidence="12" id="KW-1185">Reference proteome</keyword>
<dbReference type="InParanoid" id="D9QHV3"/>
<feature type="domain" description="PAS" evidence="9">
    <location>
        <begin position="282"/>
        <end position="320"/>
    </location>
</feature>
<evidence type="ECO:0000256" key="7">
    <source>
        <dbReference type="SAM" id="SignalP"/>
    </source>
</evidence>
<dbReference type="CDD" id="cd11386">
    <property type="entry name" value="MCP_signal"/>
    <property type="match status" value="1"/>
</dbReference>
<keyword evidence="7" id="KW-0732">Signal</keyword>
<dbReference type="CDD" id="cd00130">
    <property type="entry name" value="PAS"/>
    <property type="match status" value="1"/>
</dbReference>
<comment type="subcellular location">
    <subcellularLocation>
        <location evidence="1">Membrane</location>
    </subcellularLocation>
</comment>
<dbReference type="SUPFAM" id="SSF58104">
    <property type="entry name" value="Methyl-accepting chemotaxis protein (MCP) signaling domain"/>
    <property type="match status" value="1"/>
</dbReference>
<keyword evidence="4" id="KW-0807">Transducer</keyword>
<dbReference type="EMBL" id="CP002102">
    <property type="protein sequence ID" value="ADL01211.1"/>
    <property type="molecule type" value="Genomic_DNA"/>
</dbReference>
<sequence length="754" mass="79507">MLRRSFTLGALAFAALFVLAAAANFQIVDTIRVGGGAYQSIVRDKDLVADILPPPAYVIEANLEASQAFIGPDDVDRHSQRLTELRRQYADRMAFWAASDLPADIKATLAEKVDRPAQAFWVAVEQGLIPALKRGDPAASAAAYDEVQAAYRDHRQGVDTAVRQATDLQKLNEAEAVSVGATGDAAMAVGALILLGVLGLAVVLLIRTVFAPLGDLTQTLTAMSQGRTDVALGATSRKDELGAISRAVIALQDLIVARMREASIGAADAAALMVAAKRNQAVIEFDLDGTILDANENFLKVVGYSLSDIVGRQHRMFVDPAYAASEDYAELWRRLRDGQFVSDRFVRVGRNGERIILDAAYNPILGPDGAPYKVVKFASDITAAETQRIEMEARRAALAAEQAGIVAETGRGLTALAAGDLSYRIEPEFPGEYAQLKADFNAAMGKLADAMGMITANASAMQVGSSEISQAADDLSRRTEQQAATLEQTAAALDQITATVRRTAEGAQRANVVVADARQDAETSGQIVSRAVTAMGQIQNSAEQISQIIGVIDEIAFQTNLLALNAGVEAARAGDAGRGFAVVASEVRALAQRSAEAAREIKALISASTDQVRDGVGLVGQTGEALTAIVGRVMEINGLMAEINASAQEQATALSQVNTAVNQMDQTTQQNAAMVEQSTAASHNLSQEASELAQLVGRFRIGAAAGTTARVVPGPGHAAHDRSGGPVRRQAAPRRSGGAALALAAPREIEWETF</sequence>
<proteinExistence type="inferred from homology"/>
<dbReference type="NCBIfam" id="TIGR00229">
    <property type="entry name" value="sensory_box"/>
    <property type="match status" value="1"/>
</dbReference>
<dbReference type="PROSITE" id="PS50885">
    <property type="entry name" value="HAMP"/>
    <property type="match status" value="2"/>
</dbReference>
<evidence type="ECO:0000256" key="4">
    <source>
        <dbReference type="PROSITE-ProRule" id="PRU00284"/>
    </source>
</evidence>
<evidence type="ECO:0000259" key="8">
    <source>
        <dbReference type="PROSITE" id="PS50111"/>
    </source>
</evidence>
<protein>
    <submittedName>
        <fullName evidence="11">Methyl-accepting chemotaxis sensory transducer with Pas/Pac sensor</fullName>
    </submittedName>
</protein>
<keyword evidence="6" id="KW-0472">Membrane</keyword>
<dbReference type="PANTHER" id="PTHR43531:SF11">
    <property type="entry name" value="METHYL-ACCEPTING CHEMOTAXIS PROTEIN 3"/>
    <property type="match status" value="1"/>
</dbReference>
<dbReference type="FunFam" id="1.10.287.950:FF:000001">
    <property type="entry name" value="Methyl-accepting chemotaxis sensory transducer"/>
    <property type="match status" value="1"/>
</dbReference>
<evidence type="ECO:0000313" key="11">
    <source>
        <dbReference type="EMBL" id="ADL01211.1"/>
    </source>
</evidence>
<dbReference type="RefSeq" id="WP_013269312.1">
    <property type="nucleotide sequence ID" value="NC_014375.1"/>
</dbReference>
<dbReference type="KEGG" id="bsb:Bresu_1900"/>
<dbReference type="Gene3D" id="3.30.450.20">
    <property type="entry name" value="PAS domain"/>
    <property type="match status" value="1"/>
</dbReference>
<dbReference type="Proteomes" id="UP000002696">
    <property type="component" value="Chromosome"/>
</dbReference>
<dbReference type="InterPro" id="IPR004089">
    <property type="entry name" value="MCPsignal_dom"/>
</dbReference>
<dbReference type="PROSITE" id="PS50111">
    <property type="entry name" value="CHEMOTAXIS_TRANSDUC_2"/>
    <property type="match status" value="1"/>
</dbReference>
<feature type="domain" description="HAMP" evidence="10">
    <location>
        <begin position="400"/>
        <end position="452"/>
    </location>
</feature>
<dbReference type="InterPro" id="IPR035965">
    <property type="entry name" value="PAS-like_dom_sf"/>
</dbReference>
<dbReference type="Gene3D" id="1.10.287.950">
    <property type="entry name" value="Methyl-accepting chemotaxis protein"/>
    <property type="match status" value="1"/>
</dbReference>
<evidence type="ECO:0000313" key="12">
    <source>
        <dbReference type="Proteomes" id="UP000002696"/>
    </source>
</evidence>
<dbReference type="SMART" id="SM00304">
    <property type="entry name" value="HAMP"/>
    <property type="match status" value="2"/>
</dbReference>
<comment type="similarity">
    <text evidence="3">Belongs to the methyl-accepting chemotaxis (MCP) protein family.</text>
</comment>
<evidence type="ECO:0000256" key="3">
    <source>
        <dbReference type="ARBA" id="ARBA00029447"/>
    </source>
</evidence>
<keyword evidence="2" id="KW-0145">Chemotaxis</keyword>
<dbReference type="Pfam" id="PF00672">
    <property type="entry name" value="HAMP"/>
    <property type="match status" value="2"/>
</dbReference>
<dbReference type="SUPFAM" id="SSF55785">
    <property type="entry name" value="PYP-like sensor domain (PAS domain)"/>
    <property type="match status" value="1"/>
</dbReference>
<dbReference type="InterPro" id="IPR013656">
    <property type="entry name" value="PAS_4"/>
</dbReference>
<keyword evidence="6" id="KW-1133">Transmembrane helix</keyword>
<feature type="domain" description="Methyl-accepting transducer" evidence="8">
    <location>
        <begin position="457"/>
        <end position="686"/>
    </location>
</feature>
<dbReference type="eggNOG" id="COG0840">
    <property type="taxonomic scope" value="Bacteria"/>
</dbReference>
<name>D9QHV3_BRESC</name>
<reference evidence="12" key="1">
    <citation type="journal article" date="2011" name="J. Bacteriol.">
        <title>Genome sequences of eight morphologically diverse alphaproteobacteria.</title>
        <authorList>
            <consortium name="US DOE Joint Genome Institute"/>
            <person name="Brown P.J."/>
            <person name="Kysela D.T."/>
            <person name="Buechlein A."/>
            <person name="Hemmerich C."/>
            <person name="Brun Y.V."/>
        </authorList>
    </citation>
    <scope>NUCLEOTIDE SEQUENCE [LARGE SCALE GENOMIC DNA]</scope>
    <source>
        <strain evidence="12">ATCC 15264 / DSM 4735 / LMG 14903 / NBRC 16000 / CB 81</strain>
    </source>
</reference>
<evidence type="ECO:0000259" key="10">
    <source>
        <dbReference type="PROSITE" id="PS50885"/>
    </source>
</evidence>